<proteinExistence type="predicted"/>
<evidence type="ECO:0000256" key="3">
    <source>
        <dbReference type="ARBA" id="ARBA00023163"/>
    </source>
</evidence>
<keyword evidence="3" id="KW-0804">Transcription</keyword>
<evidence type="ECO:0000259" key="6">
    <source>
        <dbReference type="PROSITE" id="PS50949"/>
    </source>
</evidence>
<dbReference type="InterPro" id="IPR036390">
    <property type="entry name" value="WH_DNA-bd_sf"/>
</dbReference>
<name>A0ABW3FMB2_9PSEU</name>
<feature type="domain" description="HTH gntR-type" evidence="6">
    <location>
        <begin position="7"/>
        <end position="75"/>
    </location>
</feature>
<dbReference type="Pfam" id="PF00392">
    <property type="entry name" value="GntR"/>
    <property type="match status" value="1"/>
</dbReference>
<keyword evidence="4" id="KW-0175">Coiled coil</keyword>
<evidence type="ECO:0000256" key="1">
    <source>
        <dbReference type="ARBA" id="ARBA00023015"/>
    </source>
</evidence>
<dbReference type="Gene3D" id="1.10.10.10">
    <property type="entry name" value="Winged helix-like DNA-binding domain superfamily/Winged helix DNA-binding domain"/>
    <property type="match status" value="1"/>
</dbReference>
<dbReference type="EMBL" id="JBHTIW010000003">
    <property type="protein sequence ID" value="MFD0919656.1"/>
    <property type="molecule type" value="Genomic_DNA"/>
</dbReference>
<organism evidence="7 8">
    <name type="scientific">Saccharopolyspora rosea</name>
    <dbReference type="NCBI Taxonomy" id="524884"/>
    <lineage>
        <taxon>Bacteria</taxon>
        <taxon>Bacillati</taxon>
        <taxon>Actinomycetota</taxon>
        <taxon>Actinomycetes</taxon>
        <taxon>Pseudonocardiales</taxon>
        <taxon>Pseudonocardiaceae</taxon>
        <taxon>Saccharopolyspora</taxon>
    </lineage>
</organism>
<dbReference type="SUPFAM" id="SSF46785">
    <property type="entry name" value="Winged helix' DNA-binding domain"/>
    <property type="match status" value="1"/>
</dbReference>
<dbReference type="PANTHER" id="PTHR44846">
    <property type="entry name" value="MANNOSYL-D-GLYCERATE TRANSPORT/METABOLISM SYSTEM REPRESSOR MNGR-RELATED"/>
    <property type="match status" value="1"/>
</dbReference>
<dbReference type="InterPro" id="IPR050679">
    <property type="entry name" value="Bact_HTH_transcr_reg"/>
</dbReference>
<keyword evidence="8" id="KW-1185">Reference proteome</keyword>
<dbReference type="PANTHER" id="PTHR44846:SF17">
    <property type="entry name" value="GNTR-FAMILY TRANSCRIPTIONAL REGULATOR"/>
    <property type="match status" value="1"/>
</dbReference>
<dbReference type="Proteomes" id="UP001597018">
    <property type="component" value="Unassembled WGS sequence"/>
</dbReference>
<evidence type="ECO:0000313" key="7">
    <source>
        <dbReference type="EMBL" id="MFD0919656.1"/>
    </source>
</evidence>
<accession>A0ABW3FMB2</accession>
<evidence type="ECO:0000313" key="8">
    <source>
        <dbReference type="Proteomes" id="UP001597018"/>
    </source>
</evidence>
<dbReference type="RefSeq" id="WP_345599986.1">
    <property type="nucleotide sequence ID" value="NZ_BAABLT010000001.1"/>
</dbReference>
<keyword evidence="2" id="KW-0238">DNA-binding</keyword>
<reference evidence="8" key="1">
    <citation type="journal article" date="2019" name="Int. J. Syst. Evol. Microbiol.">
        <title>The Global Catalogue of Microorganisms (GCM) 10K type strain sequencing project: providing services to taxonomists for standard genome sequencing and annotation.</title>
        <authorList>
            <consortium name="The Broad Institute Genomics Platform"/>
            <consortium name="The Broad Institute Genome Sequencing Center for Infectious Disease"/>
            <person name="Wu L."/>
            <person name="Ma J."/>
        </authorList>
    </citation>
    <scope>NUCLEOTIDE SEQUENCE [LARGE SCALE GENOMIC DNA]</scope>
    <source>
        <strain evidence="8">CCUG 56401</strain>
    </source>
</reference>
<dbReference type="InterPro" id="IPR000524">
    <property type="entry name" value="Tscrpt_reg_HTH_GntR"/>
</dbReference>
<evidence type="ECO:0000256" key="2">
    <source>
        <dbReference type="ARBA" id="ARBA00023125"/>
    </source>
</evidence>
<feature type="region of interest" description="Disordered" evidence="5">
    <location>
        <begin position="1"/>
        <end position="32"/>
    </location>
</feature>
<evidence type="ECO:0000256" key="4">
    <source>
        <dbReference type="SAM" id="Coils"/>
    </source>
</evidence>
<evidence type="ECO:0000256" key="5">
    <source>
        <dbReference type="SAM" id="MobiDB-lite"/>
    </source>
</evidence>
<gene>
    <name evidence="7" type="ORF">ACFQ16_07865</name>
</gene>
<comment type="caution">
    <text evidence="7">The sequence shown here is derived from an EMBL/GenBank/DDBJ whole genome shotgun (WGS) entry which is preliminary data.</text>
</comment>
<dbReference type="InterPro" id="IPR036388">
    <property type="entry name" value="WH-like_DNA-bd_sf"/>
</dbReference>
<feature type="compositionally biased region" description="Basic and acidic residues" evidence="5">
    <location>
        <begin position="12"/>
        <end position="29"/>
    </location>
</feature>
<feature type="coiled-coil region" evidence="4">
    <location>
        <begin position="84"/>
        <end position="111"/>
    </location>
</feature>
<dbReference type="PROSITE" id="PS50949">
    <property type="entry name" value="HTH_GNTR"/>
    <property type="match status" value="1"/>
</dbReference>
<protein>
    <submittedName>
        <fullName evidence="7">GntR family transcriptional regulator</fullName>
    </submittedName>
</protein>
<dbReference type="SMART" id="SM00345">
    <property type="entry name" value="HTH_GNTR"/>
    <property type="match status" value="1"/>
</dbReference>
<keyword evidence="1" id="KW-0805">Transcription regulation</keyword>
<sequence length="123" mass="13845">MQQKQGRLGSRHLADQLRDAIDRGEHEPGEQLPSYRDLAAKYGLALNTVRDAVRLLSQQGLVVVQQGRGAFVAERTEEPLDETVRAARAELEDVRKRLRATTDELSAVERRLSDVVDRIARSQ</sequence>
<dbReference type="CDD" id="cd07377">
    <property type="entry name" value="WHTH_GntR"/>
    <property type="match status" value="1"/>
</dbReference>
<dbReference type="PRINTS" id="PR00035">
    <property type="entry name" value="HTHGNTR"/>
</dbReference>